<organism evidence="5 6">
    <name type="scientific">Prevotella koreensis</name>
    <dbReference type="NCBI Taxonomy" id="2490854"/>
    <lineage>
        <taxon>Bacteria</taxon>
        <taxon>Pseudomonadati</taxon>
        <taxon>Bacteroidota</taxon>
        <taxon>Bacteroidia</taxon>
        <taxon>Bacteroidales</taxon>
        <taxon>Prevotellaceae</taxon>
        <taxon>Prevotella</taxon>
    </lineage>
</organism>
<dbReference type="AlphaFoldDB" id="A0A432LGR6"/>
<evidence type="ECO:0000256" key="4">
    <source>
        <dbReference type="SAM" id="SignalP"/>
    </source>
</evidence>
<evidence type="ECO:0000256" key="3">
    <source>
        <dbReference type="SAM" id="Coils"/>
    </source>
</evidence>
<dbReference type="EMBL" id="RYYU01000001">
    <property type="protein sequence ID" value="RUL58316.1"/>
    <property type="molecule type" value="Genomic_DNA"/>
</dbReference>
<dbReference type="Proteomes" id="UP000278983">
    <property type="component" value="Unassembled WGS sequence"/>
</dbReference>
<dbReference type="PROSITE" id="PS51257">
    <property type="entry name" value="PROKAR_LIPOPROTEIN"/>
    <property type="match status" value="1"/>
</dbReference>
<evidence type="ECO:0000256" key="1">
    <source>
        <dbReference type="ARBA" id="ARBA00009091"/>
    </source>
</evidence>
<dbReference type="InterPro" id="IPR005632">
    <property type="entry name" value="Chaperone_Skp"/>
</dbReference>
<comment type="caution">
    <text evidence="5">The sequence shown here is derived from an EMBL/GenBank/DDBJ whole genome shotgun (WGS) entry which is preliminary data.</text>
</comment>
<sequence length="201" mass="22441">MKKKFFLVMAAVVALTACNNEGKSGEQNADAPRSSELKIAYVDIEELDSTYNFCKDFKAEFEKKSKNADNTLNQKGQALQTQAAQFQQNLQSNKYTQQQAQSVNASLQKQQVDLQQLQQRLAAELQAESENYSKALRDSVQHFLAEYNKDKKYSIILSKAGDNVLYSDKSLDITKEVVAGLNKAYKPAAKTAEPAKAESKK</sequence>
<protein>
    <submittedName>
        <fullName evidence="5">OmpH family outer membrane protein</fullName>
    </submittedName>
</protein>
<evidence type="ECO:0000256" key="2">
    <source>
        <dbReference type="ARBA" id="ARBA00022729"/>
    </source>
</evidence>
<feature type="coiled-coil region" evidence="3">
    <location>
        <begin position="100"/>
        <end position="127"/>
    </location>
</feature>
<dbReference type="RefSeq" id="WP_126677421.1">
    <property type="nucleotide sequence ID" value="NZ_CAUTIM010000033.1"/>
</dbReference>
<dbReference type="GO" id="GO:0051082">
    <property type="term" value="F:unfolded protein binding"/>
    <property type="evidence" value="ECO:0007669"/>
    <property type="project" value="InterPro"/>
</dbReference>
<comment type="similarity">
    <text evidence="1">Belongs to the Skp family.</text>
</comment>
<proteinExistence type="inferred from homology"/>
<keyword evidence="3" id="KW-0175">Coiled coil</keyword>
<evidence type="ECO:0000313" key="6">
    <source>
        <dbReference type="Proteomes" id="UP000278983"/>
    </source>
</evidence>
<keyword evidence="2 4" id="KW-0732">Signal</keyword>
<dbReference type="GO" id="GO:0050821">
    <property type="term" value="P:protein stabilization"/>
    <property type="evidence" value="ECO:0007669"/>
    <property type="project" value="TreeGrafter"/>
</dbReference>
<name>A0A432LGR6_9BACT</name>
<dbReference type="SMART" id="SM00935">
    <property type="entry name" value="OmpH"/>
    <property type="match status" value="1"/>
</dbReference>
<dbReference type="GO" id="GO:0005829">
    <property type="term" value="C:cytosol"/>
    <property type="evidence" value="ECO:0007669"/>
    <property type="project" value="TreeGrafter"/>
</dbReference>
<dbReference type="PANTHER" id="PTHR35089:SF1">
    <property type="entry name" value="CHAPERONE PROTEIN SKP"/>
    <property type="match status" value="1"/>
</dbReference>
<dbReference type="PANTHER" id="PTHR35089">
    <property type="entry name" value="CHAPERONE PROTEIN SKP"/>
    <property type="match status" value="1"/>
</dbReference>
<accession>A0A432LGR6</accession>
<dbReference type="Pfam" id="PF03938">
    <property type="entry name" value="OmpH"/>
    <property type="match status" value="1"/>
</dbReference>
<dbReference type="InterPro" id="IPR024930">
    <property type="entry name" value="Skp_dom_sf"/>
</dbReference>
<feature type="signal peptide" evidence="4">
    <location>
        <begin position="1"/>
        <end position="19"/>
    </location>
</feature>
<dbReference type="OrthoDB" id="1493259at2"/>
<evidence type="ECO:0000313" key="5">
    <source>
        <dbReference type="EMBL" id="RUL58316.1"/>
    </source>
</evidence>
<feature type="chain" id="PRO_5019099226" evidence="4">
    <location>
        <begin position="20"/>
        <end position="201"/>
    </location>
</feature>
<gene>
    <name evidence="5" type="ORF">EHV08_00065</name>
</gene>
<keyword evidence="6" id="KW-1185">Reference proteome</keyword>
<reference evidence="5 6" key="1">
    <citation type="submission" date="2018-12" db="EMBL/GenBank/DDBJ databases">
        <title>Genome sequencing of Prevotella sp. KCOM 3155 (= JS262).</title>
        <authorList>
            <person name="Kook J.-K."/>
            <person name="Park S.-N."/>
            <person name="Lim Y.K."/>
        </authorList>
    </citation>
    <scope>NUCLEOTIDE SEQUENCE [LARGE SCALE GENOMIC DNA]</scope>
    <source>
        <strain evidence="5 6">KCOM 3155</strain>
    </source>
</reference>
<dbReference type="SUPFAM" id="SSF111384">
    <property type="entry name" value="OmpH-like"/>
    <property type="match status" value="1"/>
</dbReference>
<dbReference type="Gene3D" id="3.30.910.20">
    <property type="entry name" value="Skp domain"/>
    <property type="match status" value="1"/>
</dbReference>